<evidence type="ECO:0000259" key="1">
    <source>
        <dbReference type="Pfam" id="PF04168"/>
    </source>
</evidence>
<dbReference type="RefSeq" id="WP_092982232.1">
    <property type="nucleotide sequence ID" value="NZ_FOYQ01000002.1"/>
</dbReference>
<proteinExistence type="predicted"/>
<feature type="domain" description="DUF403" evidence="1">
    <location>
        <begin position="1"/>
        <end position="312"/>
    </location>
</feature>
<protein>
    <submittedName>
        <fullName evidence="2">Uncharacterized conserved protein, Alpha-E superfamily</fullName>
    </submittedName>
</protein>
<reference evidence="2 3" key="1">
    <citation type="submission" date="2016-10" db="EMBL/GenBank/DDBJ databases">
        <authorList>
            <person name="de Groot N.N."/>
        </authorList>
    </citation>
    <scope>NUCLEOTIDE SEQUENCE [LARGE SCALE GENOMIC DNA]</scope>
    <source>
        <strain evidence="2 3">DSM 21019</strain>
    </source>
</reference>
<dbReference type="PANTHER" id="PTHR34595">
    <property type="entry name" value="BLR5612 PROTEIN"/>
    <property type="match status" value="1"/>
</dbReference>
<dbReference type="OrthoDB" id="9803532at2"/>
<accession>A0A1I6GUK1</accession>
<dbReference type="InterPro" id="IPR051680">
    <property type="entry name" value="ATP-dep_Glu-Cys_Ligase-2"/>
</dbReference>
<dbReference type="InterPro" id="IPR007296">
    <property type="entry name" value="DUF403"/>
</dbReference>
<keyword evidence="3" id="KW-1185">Reference proteome</keyword>
<sequence>MLARAADNLYWMGRYIERTEHMARFMNVNYFSSLDAPNAKSQKRNFVLRSILFMAGDPVGKNDKVNEQEVLYKVGLDQDFPSSVCNSICYARENAHSARDLISTELYESVNKFYHFATSYPKERFVKTGLFEYTSQVTELTAILRAKIRGTLLHDEIYAIIMMGVNMERALQITRMINAKYNDARLAPGSYGDRFRNSYEWTTLLKCAESYDMMRRLYKKSPSSLSTLEFLILNPRCPRSVMNALNQIYRHVVSLNPMKIDDKDSTAFLVGKIRSEYQFKCIEDIEGDIQGYIDHIFSELTEIGSRMEKEFFHY</sequence>
<name>A0A1I6GUK1_9FLAO</name>
<evidence type="ECO:0000313" key="2">
    <source>
        <dbReference type="EMBL" id="SFR45882.1"/>
    </source>
</evidence>
<dbReference type="Proteomes" id="UP000199534">
    <property type="component" value="Unassembled WGS sequence"/>
</dbReference>
<gene>
    <name evidence="2" type="ORF">SAMN04490243_1748</name>
</gene>
<dbReference type="PANTHER" id="PTHR34595:SF7">
    <property type="entry name" value="SLL1039 PROTEIN"/>
    <property type="match status" value="1"/>
</dbReference>
<dbReference type="Pfam" id="PF04168">
    <property type="entry name" value="Alpha-E"/>
    <property type="match status" value="1"/>
</dbReference>
<dbReference type="AlphaFoldDB" id="A0A1I6GUK1"/>
<evidence type="ECO:0000313" key="3">
    <source>
        <dbReference type="Proteomes" id="UP000199534"/>
    </source>
</evidence>
<dbReference type="EMBL" id="FOYQ01000002">
    <property type="protein sequence ID" value="SFR45882.1"/>
    <property type="molecule type" value="Genomic_DNA"/>
</dbReference>
<dbReference type="STRING" id="400055.SAMN04490243_1748"/>
<organism evidence="2 3">
    <name type="scientific">Robiginitalea myxolifaciens</name>
    <dbReference type="NCBI Taxonomy" id="400055"/>
    <lineage>
        <taxon>Bacteria</taxon>
        <taxon>Pseudomonadati</taxon>
        <taxon>Bacteroidota</taxon>
        <taxon>Flavobacteriia</taxon>
        <taxon>Flavobacteriales</taxon>
        <taxon>Flavobacteriaceae</taxon>
        <taxon>Robiginitalea</taxon>
    </lineage>
</organism>